<dbReference type="SUPFAM" id="SSF51735">
    <property type="entry name" value="NAD(P)-binding Rossmann-fold domains"/>
    <property type="match status" value="1"/>
</dbReference>
<dbReference type="Gene3D" id="3.90.180.10">
    <property type="entry name" value="Medium-chain alcohol dehydrogenases, catalytic domain"/>
    <property type="match status" value="1"/>
</dbReference>
<dbReference type="AlphaFoldDB" id="A0AAD5XDT4"/>
<dbReference type="InterPro" id="IPR011032">
    <property type="entry name" value="GroES-like_sf"/>
</dbReference>
<dbReference type="InterPro" id="IPR020843">
    <property type="entry name" value="ER"/>
</dbReference>
<evidence type="ECO:0000313" key="3">
    <source>
        <dbReference type="Proteomes" id="UP001211907"/>
    </source>
</evidence>
<dbReference type="PANTHER" id="PTHR45348">
    <property type="entry name" value="HYPOTHETICAL OXIDOREDUCTASE (EUROFUNG)"/>
    <property type="match status" value="1"/>
</dbReference>
<dbReference type="Gene3D" id="3.40.50.720">
    <property type="entry name" value="NAD(P)-binding Rossmann-like Domain"/>
    <property type="match status" value="1"/>
</dbReference>
<accession>A0AAD5XDT4</accession>
<dbReference type="Pfam" id="PF08240">
    <property type="entry name" value="ADH_N"/>
    <property type="match status" value="1"/>
</dbReference>
<proteinExistence type="predicted"/>
<dbReference type="PANTHER" id="PTHR45348:SF2">
    <property type="entry name" value="ZINC-TYPE ALCOHOL DEHYDROGENASE-LIKE PROTEIN C2E1P3.01"/>
    <property type="match status" value="1"/>
</dbReference>
<keyword evidence="3" id="KW-1185">Reference proteome</keyword>
<dbReference type="InterPro" id="IPR036291">
    <property type="entry name" value="NAD(P)-bd_dom_sf"/>
</dbReference>
<gene>
    <name evidence="2" type="ORF">HK100_002510</name>
</gene>
<dbReference type="GO" id="GO:0016651">
    <property type="term" value="F:oxidoreductase activity, acting on NAD(P)H"/>
    <property type="evidence" value="ECO:0007669"/>
    <property type="project" value="InterPro"/>
</dbReference>
<dbReference type="InterPro" id="IPR013154">
    <property type="entry name" value="ADH-like_N"/>
</dbReference>
<name>A0AAD5XDT4_9FUNG</name>
<sequence length="334" mass="35694">MSNKALVYPAKHASQFISTESFPIPTLAPGEVLIKIEYAGLNPVDWKIVKYGIFIETFPTVLGSDGSGIVVQVADDVSIPKIGDSVFFQGNYSSPKTCTFQQYAALPAPFVYRLPHNISFEQGATLAVSGISASVGLFEVLKITPPWVPDAIAANKDKTVLIWGGSTAAGHLAIQFANLAGVTVIVTASPQYHDSLKKLGAHHVIDYKASDVGEQIKALTNGKLTLAFDLVGASTQLIFNLLHPTESSSLALLNSDNVTGKEAFPNRHVLPVYGSSFMYASFAKSFWGYVSDILEKGLLIPQNFRVLGGLDAVVEGQAEQIAGKVSSVKLIVKP</sequence>
<dbReference type="Proteomes" id="UP001211907">
    <property type="component" value="Unassembled WGS sequence"/>
</dbReference>
<dbReference type="SMART" id="SM00829">
    <property type="entry name" value="PKS_ER"/>
    <property type="match status" value="1"/>
</dbReference>
<dbReference type="CDD" id="cd08249">
    <property type="entry name" value="enoyl_reductase_like"/>
    <property type="match status" value="1"/>
</dbReference>
<dbReference type="InterPro" id="IPR047122">
    <property type="entry name" value="Trans-enoyl_RdTase-like"/>
</dbReference>
<evidence type="ECO:0000313" key="2">
    <source>
        <dbReference type="EMBL" id="KAJ3111919.1"/>
    </source>
</evidence>
<feature type="domain" description="Enoyl reductase (ER)" evidence="1">
    <location>
        <begin position="12"/>
        <end position="264"/>
    </location>
</feature>
<comment type="caution">
    <text evidence="2">The sequence shown here is derived from an EMBL/GenBank/DDBJ whole genome shotgun (WGS) entry which is preliminary data.</text>
</comment>
<evidence type="ECO:0000259" key="1">
    <source>
        <dbReference type="SMART" id="SM00829"/>
    </source>
</evidence>
<reference evidence="2" key="1">
    <citation type="submission" date="2020-05" db="EMBL/GenBank/DDBJ databases">
        <title>Phylogenomic resolution of chytrid fungi.</title>
        <authorList>
            <person name="Stajich J.E."/>
            <person name="Amses K."/>
            <person name="Simmons R."/>
            <person name="Seto K."/>
            <person name="Myers J."/>
            <person name="Bonds A."/>
            <person name="Quandt C.A."/>
            <person name="Barry K."/>
            <person name="Liu P."/>
            <person name="Grigoriev I."/>
            <person name="Longcore J.E."/>
            <person name="James T.Y."/>
        </authorList>
    </citation>
    <scope>NUCLEOTIDE SEQUENCE</scope>
    <source>
        <strain evidence="2">JEL0513</strain>
    </source>
</reference>
<dbReference type="EMBL" id="JADGJH010001586">
    <property type="protein sequence ID" value="KAJ3111919.1"/>
    <property type="molecule type" value="Genomic_DNA"/>
</dbReference>
<organism evidence="2 3">
    <name type="scientific">Physocladia obscura</name>
    <dbReference type="NCBI Taxonomy" id="109957"/>
    <lineage>
        <taxon>Eukaryota</taxon>
        <taxon>Fungi</taxon>
        <taxon>Fungi incertae sedis</taxon>
        <taxon>Chytridiomycota</taxon>
        <taxon>Chytridiomycota incertae sedis</taxon>
        <taxon>Chytridiomycetes</taxon>
        <taxon>Chytridiales</taxon>
        <taxon>Chytriomycetaceae</taxon>
        <taxon>Physocladia</taxon>
    </lineage>
</organism>
<dbReference type="Pfam" id="PF00107">
    <property type="entry name" value="ADH_zinc_N"/>
    <property type="match status" value="1"/>
</dbReference>
<protein>
    <recommendedName>
        <fullName evidence="1">Enoyl reductase (ER) domain-containing protein</fullName>
    </recommendedName>
</protein>
<dbReference type="InterPro" id="IPR013149">
    <property type="entry name" value="ADH-like_C"/>
</dbReference>
<dbReference type="SUPFAM" id="SSF50129">
    <property type="entry name" value="GroES-like"/>
    <property type="match status" value="1"/>
</dbReference>